<dbReference type="EMBL" id="ABXV02000027">
    <property type="protein sequence ID" value="EFB71982.1"/>
    <property type="molecule type" value="Genomic_DNA"/>
</dbReference>
<proteinExistence type="predicted"/>
<sequence>MEGLKLLDPWITSDTYGREEGGDIELFNTVVLRLLERHPDINEDMFREYLLGVKGDDEYWREVAKDFSSKYGAIRDFYQYLNK</sequence>
<dbReference type="AlphaFoldDB" id="D1P366"/>
<dbReference type="RefSeq" id="WP_006814756.1">
    <property type="nucleotide sequence ID" value="NZ_GG703819.1"/>
</dbReference>
<gene>
    <name evidence="1" type="ORF">PROVRUST_06736</name>
</gene>
<comment type="caution">
    <text evidence="1">The sequence shown here is derived from an EMBL/GenBank/DDBJ whole genome shotgun (WGS) entry which is preliminary data.</text>
</comment>
<accession>D1P366</accession>
<protein>
    <submittedName>
        <fullName evidence="1">Uncharacterized protein</fullName>
    </submittedName>
</protein>
<name>D1P366_9GAMM</name>
<dbReference type="Proteomes" id="UP000005512">
    <property type="component" value="Unassembled WGS sequence"/>
</dbReference>
<evidence type="ECO:0000313" key="1">
    <source>
        <dbReference type="EMBL" id="EFB71982.1"/>
    </source>
</evidence>
<evidence type="ECO:0000313" key="2">
    <source>
        <dbReference type="Proteomes" id="UP000005512"/>
    </source>
</evidence>
<reference evidence="1" key="1">
    <citation type="submission" date="2009-12" db="EMBL/GenBank/DDBJ databases">
        <authorList>
            <person name="Weinstock G."/>
            <person name="Sodergren E."/>
            <person name="Clifton S."/>
            <person name="Fulton L."/>
            <person name="Fulton B."/>
            <person name="Courtney L."/>
            <person name="Fronick C."/>
            <person name="Harrison M."/>
            <person name="Strong C."/>
            <person name="Farmer C."/>
            <person name="Delahaunty K."/>
            <person name="Markovic C."/>
            <person name="Hall O."/>
            <person name="Minx P."/>
            <person name="Tomlinson C."/>
            <person name="Mitreva M."/>
            <person name="Nelson J."/>
            <person name="Hou S."/>
            <person name="Wollam A."/>
            <person name="Pepin K.H."/>
            <person name="Johnson M."/>
            <person name="Bhonagiri V."/>
            <person name="Nash W.E."/>
            <person name="Warren W."/>
            <person name="Chinwalla A."/>
            <person name="Mardis E.R."/>
            <person name="Wilson R.K."/>
        </authorList>
    </citation>
    <scope>NUCLEOTIDE SEQUENCE [LARGE SCALE GENOMIC DNA]</scope>
    <source>
        <strain evidence="1">DSM 4541</strain>
    </source>
</reference>
<keyword evidence="2" id="KW-1185">Reference proteome</keyword>
<dbReference type="HOGENOM" id="CLU_2539881_0_0_6"/>
<organism evidence="1 2">
    <name type="scientific">Providencia rustigianii DSM 4541</name>
    <dbReference type="NCBI Taxonomy" id="500637"/>
    <lineage>
        <taxon>Bacteria</taxon>
        <taxon>Pseudomonadati</taxon>
        <taxon>Pseudomonadota</taxon>
        <taxon>Gammaproteobacteria</taxon>
        <taxon>Enterobacterales</taxon>
        <taxon>Morganellaceae</taxon>
        <taxon>Providencia</taxon>
    </lineage>
</organism>
<dbReference type="STRING" id="500637.PROVRUST_06736"/>